<sequence length="154" mass="16802">MRAASCSRLSKVEDGQVRTCTRKESHGPVIDGGSKDYGIIIDCDKAKKTARRTWTRRKTRARANKLSQPHARNLGKAVVSAGVITGIINLGGRGVNIHWDRHVRAGFRYVPTRSKSNCKKGEGSTSAGRQCQKESPASLAERVVQVLGMSIEDT</sequence>
<dbReference type="AlphaFoldDB" id="A0A067TBX7"/>
<keyword evidence="3" id="KW-1185">Reference proteome</keyword>
<dbReference type="HOGENOM" id="CLU_1704363_0_0_1"/>
<feature type="compositionally biased region" description="Polar residues" evidence="1">
    <location>
        <begin position="123"/>
        <end position="134"/>
    </location>
</feature>
<protein>
    <submittedName>
        <fullName evidence="2">Uncharacterized protein</fullName>
    </submittedName>
</protein>
<dbReference type="Proteomes" id="UP000027222">
    <property type="component" value="Unassembled WGS sequence"/>
</dbReference>
<reference evidence="3" key="1">
    <citation type="journal article" date="2014" name="Proc. Natl. Acad. Sci. U.S.A.">
        <title>Extensive sampling of basidiomycete genomes demonstrates inadequacy of the white-rot/brown-rot paradigm for wood decay fungi.</title>
        <authorList>
            <person name="Riley R."/>
            <person name="Salamov A.A."/>
            <person name="Brown D.W."/>
            <person name="Nagy L.G."/>
            <person name="Floudas D."/>
            <person name="Held B.W."/>
            <person name="Levasseur A."/>
            <person name="Lombard V."/>
            <person name="Morin E."/>
            <person name="Otillar R."/>
            <person name="Lindquist E.A."/>
            <person name="Sun H."/>
            <person name="LaButti K.M."/>
            <person name="Schmutz J."/>
            <person name="Jabbour D."/>
            <person name="Luo H."/>
            <person name="Baker S.E."/>
            <person name="Pisabarro A.G."/>
            <person name="Walton J.D."/>
            <person name="Blanchette R.A."/>
            <person name="Henrissat B."/>
            <person name="Martin F."/>
            <person name="Cullen D."/>
            <person name="Hibbett D.S."/>
            <person name="Grigoriev I.V."/>
        </authorList>
    </citation>
    <scope>NUCLEOTIDE SEQUENCE [LARGE SCALE GENOMIC DNA]</scope>
    <source>
        <strain evidence="3">CBS 339.88</strain>
    </source>
</reference>
<feature type="region of interest" description="Disordered" evidence="1">
    <location>
        <begin position="113"/>
        <end position="134"/>
    </location>
</feature>
<evidence type="ECO:0000313" key="2">
    <source>
        <dbReference type="EMBL" id="KDR80730.1"/>
    </source>
</evidence>
<organism evidence="2 3">
    <name type="scientific">Galerina marginata (strain CBS 339.88)</name>
    <dbReference type="NCBI Taxonomy" id="685588"/>
    <lineage>
        <taxon>Eukaryota</taxon>
        <taxon>Fungi</taxon>
        <taxon>Dikarya</taxon>
        <taxon>Basidiomycota</taxon>
        <taxon>Agaricomycotina</taxon>
        <taxon>Agaricomycetes</taxon>
        <taxon>Agaricomycetidae</taxon>
        <taxon>Agaricales</taxon>
        <taxon>Agaricineae</taxon>
        <taxon>Strophariaceae</taxon>
        <taxon>Galerina</taxon>
    </lineage>
</organism>
<proteinExistence type="predicted"/>
<accession>A0A067TBX7</accession>
<dbReference type="EMBL" id="KL142371">
    <property type="protein sequence ID" value="KDR80730.1"/>
    <property type="molecule type" value="Genomic_DNA"/>
</dbReference>
<gene>
    <name evidence="2" type="ORF">GALMADRAFT_1103066</name>
</gene>
<evidence type="ECO:0000313" key="3">
    <source>
        <dbReference type="Proteomes" id="UP000027222"/>
    </source>
</evidence>
<name>A0A067TBX7_GALM3</name>
<evidence type="ECO:0000256" key="1">
    <source>
        <dbReference type="SAM" id="MobiDB-lite"/>
    </source>
</evidence>